<organism evidence="1 2">
    <name type="scientific">Marivirga lumbricoides</name>
    <dbReference type="NCBI Taxonomy" id="1046115"/>
    <lineage>
        <taxon>Bacteria</taxon>
        <taxon>Pseudomonadati</taxon>
        <taxon>Bacteroidota</taxon>
        <taxon>Cytophagia</taxon>
        <taxon>Cytophagales</taxon>
        <taxon>Marivirgaceae</taxon>
        <taxon>Marivirga</taxon>
    </lineage>
</organism>
<gene>
    <name evidence="1" type="ORF">C9994_07610</name>
</gene>
<protein>
    <submittedName>
        <fullName evidence="1">Uncharacterized protein</fullName>
    </submittedName>
</protein>
<dbReference type="AlphaFoldDB" id="A0A2T4DRG8"/>
<reference evidence="1 2" key="1">
    <citation type="submission" date="2018-03" db="EMBL/GenBank/DDBJ databases">
        <title>Cross-interface Injection: A General Nanoliter Liquid Handling Method Applied to Single Cells Genome Amplification Automated Nanoliter Liquid Handling Applied to Single Cell Multiple Displacement Amplification.</title>
        <authorList>
            <person name="Yun J."/>
            <person name="Xu P."/>
            <person name="Xu J."/>
            <person name="Dai X."/>
            <person name="Wang Y."/>
            <person name="Zheng X."/>
            <person name="Cao C."/>
            <person name="Yi Q."/>
            <person name="Zhu Y."/>
            <person name="Wang L."/>
            <person name="Dong Z."/>
            <person name="Huang Y."/>
            <person name="Huang L."/>
            <person name="Du W."/>
        </authorList>
    </citation>
    <scope>NUCLEOTIDE SEQUENCE [LARGE SCALE GENOMIC DNA]</scope>
    <source>
        <strain evidence="1 2">Z-D1-2</strain>
    </source>
</reference>
<evidence type="ECO:0000313" key="1">
    <source>
        <dbReference type="EMBL" id="PTB96397.1"/>
    </source>
</evidence>
<dbReference type="EMBL" id="PYVU01000053">
    <property type="protein sequence ID" value="PTB96397.1"/>
    <property type="molecule type" value="Genomic_DNA"/>
</dbReference>
<sequence>MTDDEFDLLDELYFVQSYKEIQDAINWNDHRLIATLTSIYKEGYIKILKAHDEEYKNQNDNYDTIPWKELYFLATKKGLLQHNGF</sequence>
<accession>A0A2T4DRG8</accession>
<dbReference type="Proteomes" id="UP000240608">
    <property type="component" value="Unassembled WGS sequence"/>
</dbReference>
<name>A0A2T4DRG8_9BACT</name>
<comment type="caution">
    <text evidence="1">The sequence shown here is derived from an EMBL/GenBank/DDBJ whole genome shotgun (WGS) entry which is preliminary data.</text>
</comment>
<evidence type="ECO:0000313" key="2">
    <source>
        <dbReference type="Proteomes" id="UP000240608"/>
    </source>
</evidence>
<proteinExistence type="predicted"/>